<dbReference type="STRING" id="349161.Dred_3021"/>
<evidence type="ECO:0000313" key="2">
    <source>
        <dbReference type="Proteomes" id="UP000001556"/>
    </source>
</evidence>
<name>A4J8X1_DESRM</name>
<gene>
    <name evidence="1" type="ordered locus">Dred_3021</name>
</gene>
<reference evidence="1 2" key="1">
    <citation type="submission" date="2007-03" db="EMBL/GenBank/DDBJ databases">
        <title>Complete sequence of Desulfotomaculum reducens MI-1.</title>
        <authorList>
            <consortium name="US DOE Joint Genome Institute"/>
            <person name="Copeland A."/>
            <person name="Lucas S."/>
            <person name="Lapidus A."/>
            <person name="Barry K."/>
            <person name="Detter J.C."/>
            <person name="Glavina del Rio T."/>
            <person name="Hammon N."/>
            <person name="Israni S."/>
            <person name="Dalin E."/>
            <person name="Tice H."/>
            <person name="Pitluck S."/>
            <person name="Sims D."/>
            <person name="Brettin T."/>
            <person name="Bruce D."/>
            <person name="Han C."/>
            <person name="Tapia R."/>
            <person name="Schmutz J."/>
            <person name="Larimer F."/>
            <person name="Land M."/>
            <person name="Hauser L."/>
            <person name="Kyrpides N."/>
            <person name="Kim E."/>
            <person name="Tebo B.M."/>
            <person name="Richardson P."/>
        </authorList>
    </citation>
    <scope>NUCLEOTIDE SEQUENCE [LARGE SCALE GENOMIC DNA]</scope>
    <source>
        <strain evidence="1 2">MI-1</strain>
    </source>
</reference>
<dbReference type="RefSeq" id="WP_011879313.1">
    <property type="nucleotide sequence ID" value="NC_009253.1"/>
</dbReference>
<dbReference type="eggNOG" id="ENOG502ZN65">
    <property type="taxonomic scope" value="Bacteria"/>
</dbReference>
<protein>
    <submittedName>
        <fullName evidence="1">Uncharacterized protein</fullName>
    </submittedName>
</protein>
<sequence length="303" mass="35882">MQLEKVAIIKNGKDIGRIIPFNMDASGDYDFKISFSKNDYEVNMYPFLSKAPVKLELEDMTSWEISYHRSTAFKPTVIHLKEKKNHPKYKPLPLYRLVDPSIYKVFPIPFMRVEIPPNSVAKNYKPKPKEHVAFDMEASNVAEFYLAHIDFNYEGFMEKWPVLSLRLLANSFEFYATNNMITGVQKYENFLPSDGEKRRPLDDFAVNNNMKFYVNLYNNPELIEGKIKVTFIENEFADALLGLSQIGYENEQGKVEMFPAYKEDLRRDTMSSEEKRKWEYRFNKMQGKLEREIKKVEQKRFYR</sequence>
<dbReference type="EMBL" id="CP000612">
    <property type="protein sequence ID" value="ABO51524.1"/>
    <property type="molecule type" value="Genomic_DNA"/>
</dbReference>
<organism evidence="1 2">
    <name type="scientific">Desulforamulus reducens (strain ATCC BAA-1160 / DSM 100696 / MI-1)</name>
    <name type="common">Desulfotomaculum reducens</name>
    <dbReference type="NCBI Taxonomy" id="349161"/>
    <lineage>
        <taxon>Bacteria</taxon>
        <taxon>Bacillati</taxon>
        <taxon>Bacillota</taxon>
        <taxon>Clostridia</taxon>
        <taxon>Eubacteriales</taxon>
        <taxon>Peptococcaceae</taxon>
        <taxon>Desulforamulus</taxon>
    </lineage>
</organism>
<dbReference type="KEGG" id="drm:Dred_3021"/>
<accession>A4J8X1</accession>
<dbReference type="AlphaFoldDB" id="A4J8X1"/>
<dbReference type="Proteomes" id="UP000001556">
    <property type="component" value="Chromosome"/>
</dbReference>
<keyword evidence="2" id="KW-1185">Reference proteome</keyword>
<proteinExistence type="predicted"/>
<evidence type="ECO:0000313" key="1">
    <source>
        <dbReference type="EMBL" id="ABO51524.1"/>
    </source>
</evidence>
<dbReference type="OrthoDB" id="3034406at2"/>
<dbReference type="HOGENOM" id="CLU_917450_0_0_9"/>